<keyword evidence="6" id="KW-0808">Transferase</keyword>
<reference evidence="18" key="1">
    <citation type="submission" date="2018-02" db="EMBL/GenBank/DDBJ databases">
        <authorList>
            <person name="Holder M.E."/>
            <person name="Ajami N.J."/>
            <person name="Petrosino J.F."/>
        </authorList>
    </citation>
    <scope>NUCLEOTIDE SEQUENCE [LARGE SCALE GENOMIC DNA]</scope>
    <source>
        <strain evidence="18">CCUG 47711</strain>
    </source>
</reference>
<dbReference type="Pfam" id="PF00512">
    <property type="entry name" value="HisKA"/>
    <property type="match status" value="1"/>
</dbReference>
<dbReference type="EMBL" id="CP027226">
    <property type="protein sequence ID" value="AVM41724.1"/>
    <property type="molecule type" value="Genomic_DNA"/>
</dbReference>
<evidence type="ECO:0000256" key="2">
    <source>
        <dbReference type="ARBA" id="ARBA00004651"/>
    </source>
</evidence>
<keyword evidence="7 14" id="KW-0812">Transmembrane</keyword>
<dbReference type="InterPro" id="IPR003594">
    <property type="entry name" value="HATPase_dom"/>
</dbReference>
<evidence type="ECO:0000256" key="12">
    <source>
        <dbReference type="ARBA" id="ARBA00023012"/>
    </source>
</evidence>
<evidence type="ECO:0000256" key="1">
    <source>
        <dbReference type="ARBA" id="ARBA00000085"/>
    </source>
</evidence>
<dbReference type="InterPro" id="IPR003660">
    <property type="entry name" value="HAMP_dom"/>
</dbReference>
<keyword evidence="12" id="KW-0902">Two-component regulatory system</keyword>
<keyword evidence="5" id="KW-0597">Phosphoprotein</keyword>
<dbReference type="SMART" id="SM00387">
    <property type="entry name" value="HATPase_c"/>
    <property type="match status" value="1"/>
</dbReference>
<evidence type="ECO:0000256" key="11">
    <source>
        <dbReference type="ARBA" id="ARBA00022989"/>
    </source>
</evidence>
<evidence type="ECO:0000256" key="13">
    <source>
        <dbReference type="ARBA" id="ARBA00023136"/>
    </source>
</evidence>
<dbReference type="InterPro" id="IPR003661">
    <property type="entry name" value="HisK_dim/P_dom"/>
</dbReference>
<dbReference type="GO" id="GO:0000155">
    <property type="term" value="F:phosphorelay sensor kinase activity"/>
    <property type="evidence" value="ECO:0007669"/>
    <property type="project" value="InterPro"/>
</dbReference>
<keyword evidence="8" id="KW-0547">Nucleotide-binding</keyword>
<evidence type="ECO:0000313" key="18">
    <source>
        <dbReference type="Proteomes" id="UP000237947"/>
    </source>
</evidence>
<evidence type="ECO:0000259" key="15">
    <source>
        <dbReference type="PROSITE" id="PS50109"/>
    </source>
</evidence>
<evidence type="ECO:0000256" key="5">
    <source>
        <dbReference type="ARBA" id="ARBA00022553"/>
    </source>
</evidence>
<dbReference type="SUPFAM" id="SSF47384">
    <property type="entry name" value="Homodimeric domain of signal transducing histidine kinase"/>
    <property type="match status" value="1"/>
</dbReference>
<dbReference type="SUPFAM" id="SSF55874">
    <property type="entry name" value="ATPase domain of HSP90 chaperone/DNA topoisomerase II/histidine kinase"/>
    <property type="match status" value="1"/>
</dbReference>
<dbReference type="Pfam" id="PF02518">
    <property type="entry name" value="HATPase_c"/>
    <property type="match status" value="1"/>
</dbReference>
<comment type="subcellular location">
    <subcellularLocation>
        <location evidence="2">Cell membrane</location>
        <topology evidence="2">Multi-pass membrane protein</topology>
    </subcellularLocation>
</comment>
<dbReference type="GO" id="GO:0005524">
    <property type="term" value="F:ATP binding"/>
    <property type="evidence" value="ECO:0007669"/>
    <property type="project" value="UniProtKB-KW"/>
</dbReference>
<keyword evidence="4" id="KW-1003">Cell membrane</keyword>
<evidence type="ECO:0000256" key="3">
    <source>
        <dbReference type="ARBA" id="ARBA00012438"/>
    </source>
</evidence>
<sequence length="459" mass="52394">MRYKGRGAMRRLKILPKTFLYTLSILVTVVLIAHLTIYLVFPALYLENRKNDLSVQADLLAENLYGLSKGEIEKSINLYNRSNDISVSLKDPQNLNPGKLEVPIDDNVGRMPGSDKNSLFIEDRKVKSAEGQELTIQLISSQELFHEAKELTLDILPYSLIVCLISAAILSYIYARRITRPLIDIKSVTRRMKQLEEDAFFEIDSEDEIGEFKSQVNSVYDQLLQIISELQEKNEYMLNTEKQKVDFLRSTSHELKTPLASLRIMLENMQLNIGKYADRDKYLAESINEVDRMTELMSEILNVSKLQEVNSPSEILDLEEVLNEVLAEYKVLIKAKSIKLCVELEGENVYIAKSALKKVLSNLISNAVKYTEESGSIHIYTDQNKLYIENTGKVLSEKELKKVFEIFYRSEIKDKNSLQDGNGLGLYVVKNILDLYGFSYDFKASAAGMVFVIDLMSNK</sequence>
<dbReference type="KEGG" id="fsa:C5Q98_00090"/>
<dbReference type="PROSITE" id="PS50885">
    <property type="entry name" value="HAMP"/>
    <property type="match status" value="1"/>
</dbReference>
<dbReference type="Gene3D" id="1.10.287.130">
    <property type="match status" value="1"/>
</dbReference>
<keyword evidence="18" id="KW-1185">Reference proteome</keyword>
<keyword evidence="9 17" id="KW-0418">Kinase</keyword>
<name>A0A2S0KL46_9FIRM</name>
<dbReference type="Gene3D" id="6.10.340.10">
    <property type="match status" value="1"/>
</dbReference>
<dbReference type="PROSITE" id="PS50109">
    <property type="entry name" value="HIS_KIN"/>
    <property type="match status" value="1"/>
</dbReference>
<evidence type="ECO:0000256" key="8">
    <source>
        <dbReference type="ARBA" id="ARBA00022741"/>
    </source>
</evidence>
<evidence type="ECO:0000256" key="10">
    <source>
        <dbReference type="ARBA" id="ARBA00022840"/>
    </source>
</evidence>
<evidence type="ECO:0000256" key="4">
    <source>
        <dbReference type="ARBA" id="ARBA00022475"/>
    </source>
</evidence>
<dbReference type="InterPro" id="IPR050398">
    <property type="entry name" value="HssS/ArlS-like"/>
</dbReference>
<feature type="domain" description="HAMP" evidence="16">
    <location>
        <begin position="176"/>
        <end position="228"/>
    </location>
</feature>
<feature type="transmembrane region" description="Helical" evidence="14">
    <location>
        <begin position="20"/>
        <end position="41"/>
    </location>
</feature>
<dbReference type="GO" id="GO:0005886">
    <property type="term" value="C:plasma membrane"/>
    <property type="evidence" value="ECO:0007669"/>
    <property type="project" value="UniProtKB-SubCell"/>
</dbReference>
<dbReference type="SMART" id="SM00388">
    <property type="entry name" value="HisKA"/>
    <property type="match status" value="1"/>
</dbReference>
<evidence type="ECO:0000259" key="16">
    <source>
        <dbReference type="PROSITE" id="PS50885"/>
    </source>
</evidence>
<protein>
    <recommendedName>
        <fullName evidence="3">histidine kinase</fullName>
        <ecNumber evidence="3">2.7.13.3</ecNumber>
    </recommendedName>
</protein>
<dbReference type="CDD" id="cd00082">
    <property type="entry name" value="HisKA"/>
    <property type="match status" value="1"/>
</dbReference>
<dbReference type="Proteomes" id="UP000237947">
    <property type="component" value="Chromosome"/>
</dbReference>
<evidence type="ECO:0000313" key="17">
    <source>
        <dbReference type="EMBL" id="AVM41724.1"/>
    </source>
</evidence>
<dbReference type="Gene3D" id="3.30.565.10">
    <property type="entry name" value="Histidine kinase-like ATPase, C-terminal domain"/>
    <property type="match status" value="1"/>
</dbReference>
<evidence type="ECO:0000256" key="14">
    <source>
        <dbReference type="SAM" id="Phobius"/>
    </source>
</evidence>
<evidence type="ECO:0000256" key="7">
    <source>
        <dbReference type="ARBA" id="ARBA00022692"/>
    </source>
</evidence>
<dbReference type="PANTHER" id="PTHR45528:SF1">
    <property type="entry name" value="SENSOR HISTIDINE KINASE CPXA"/>
    <property type="match status" value="1"/>
</dbReference>
<keyword evidence="11 14" id="KW-1133">Transmembrane helix</keyword>
<feature type="domain" description="Histidine kinase" evidence="15">
    <location>
        <begin position="250"/>
        <end position="459"/>
    </location>
</feature>
<accession>A0A2S0KL46</accession>
<dbReference type="SUPFAM" id="SSF158472">
    <property type="entry name" value="HAMP domain-like"/>
    <property type="match status" value="1"/>
</dbReference>
<comment type="catalytic activity">
    <reaction evidence="1">
        <text>ATP + protein L-histidine = ADP + protein N-phospho-L-histidine.</text>
        <dbReference type="EC" id="2.7.13.3"/>
    </reaction>
</comment>
<dbReference type="InterPro" id="IPR036890">
    <property type="entry name" value="HATPase_C_sf"/>
</dbReference>
<proteinExistence type="predicted"/>
<organism evidence="17 18">
    <name type="scientific">Fastidiosipila sanguinis</name>
    <dbReference type="NCBI Taxonomy" id="236753"/>
    <lineage>
        <taxon>Bacteria</taxon>
        <taxon>Bacillati</taxon>
        <taxon>Bacillota</taxon>
        <taxon>Clostridia</taxon>
        <taxon>Eubacteriales</taxon>
        <taxon>Oscillospiraceae</taxon>
        <taxon>Fastidiosipila</taxon>
    </lineage>
</organism>
<gene>
    <name evidence="17" type="ORF">C5Q98_00090</name>
</gene>
<dbReference type="PANTHER" id="PTHR45528">
    <property type="entry name" value="SENSOR HISTIDINE KINASE CPXA"/>
    <property type="match status" value="1"/>
</dbReference>
<dbReference type="EC" id="2.7.13.3" evidence="3"/>
<feature type="transmembrane region" description="Helical" evidence="14">
    <location>
        <begin position="155"/>
        <end position="175"/>
    </location>
</feature>
<evidence type="ECO:0000256" key="6">
    <source>
        <dbReference type="ARBA" id="ARBA00022679"/>
    </source>
</evidence>
<keyword evidence="10" id="KW-0067">ATP-binding</keyword>
<evidence type="ECO:0000256" key="9">
    <source>
        <dbReference type="ARBA" id="ARBA00022777"/>
    </source>
</evidence>
<dbReference type="InterPro" id="IPR005467">
    <property type="entry name" value="His_kinase_dom"/>
</dbReference>
<keyword evidence="13 14" id="KW-0472">Membrane</keyword>
<dbReference type="AlphaFoldDB" id="A0A2S0KL46"/>
<dbReference type="InterPro" id="IPR036097">
    <property type="entry name" value="HisK_dim/P_sf"/>
</dbReference>
<dbReference type="CDD" id="cd06225">
    <property type="entry name" value="HAMP"/>
    <property type="match status" value="1"/>
</dbReference>